<dbReference type="Pfam" id="PF13487">
    <property type="entry name" value="HD_5"/>
    <property type="match status" value="1"/>
</dbReference>
<dbReference type="AlphaFoldDB" id="A0A938XX03"/>
<dbReference type="InterPro" id="IPR001610">
    <property type="entry name" value="PAC"/>
</dbReference>
<feature type="domain" description="PAS" evidence="1">
    <location>
        <begin position="269"/>
        <end position="342"/>
    </location>
</feature>
<feature type="domain" description="GGDEF" evidence="3">
    <location>
        <begin position="428"/>
        <end position="559"/>
    </location>
</feature>
<dbReference type="InterPro" id="IPR043128">
    <property type="entry name" value="Rev_trsase/Diguanyl_cyclase"/>
</dbReference>
<protein>
    <submittedName>
        <fullName evidence="5">Diguanylate cyclase (GGDEF)-like protein/PAS domain S-box-containing protein</fullName>
    </submittedName>
</protein>
<dbReference type="Pfam" id="PF08447">
    <property type="entry name" value="PAS_3"/>
    <property type="match status" value="1"/>
</dbReference>
<name>A0A938XX03_9FIRM</name>
<reference evidence="5" key="1">
    <citation type="submission" date="2021-01" db="EMBL/GenBank/DDBJ databases">
        <title>Genomic Encyclopedia of Type Strains, Phase IV (KMG-IV): sequencing the most valuable type-strain genomes for metagenomic binning, comparative biology and taxonomic classification.</title>
        <authorList>
            <person name="Goeker M."/>
        </authorList>
    </citation>
    <scope>NUCLEOTIDE SEQUENCE</scope>
    <source>
        <strain evidence="5">DSM 23230</strain>
    </source>
</reference>
<dbReference type="PROSITE" id="PS50112">
    <property type="entry name" value="PAS"/>
    <property type="match status" value="2"/>
</dbReference>
<dbReference type="CDD" id="cd00077">
    <property type="entry name" value="HDc"/>
    <property type="match status" value="1"/>
</dbReference>
<comment type="caution">
    <text evidence="5">The sequence shown here is derived from an EMBL/GenBank/DDBJ whole genome shotgun (WGS) entry which is preliminary data.</text>
</comment>
<dbReference type="InterPro" id="IPR013767">
    <property type="entry name" value="PAS_fold"/>
</dbReference>
<dbReference type="SUPFAM" id="SSF55785">
    <property type="entry name" value="PYP-like sensor domain (PAS domain)"/>
    <property type="match status" value="3"/>
</dbReference>
<evidence type="ECO:0000313" key="6">
    <source>
        <dbReference type="Proteomes" id="UP000774000"/>
    </source>
</evidence>
<dbReference type="SMART" id="SM00471">
    <property type="entry name" value="HDc"/>
    <property type="match status" value="1"/>
</dbReference>
<dbReference type="PANTHER" id="PTHR44757">
    <property type="entry name" value="DIGUANYLATE CYCLASE DGCP"/>
    <property type="match status" value="1"/>
</dbReference>
<dbReference type="PROSITE" id="PS50113">
    <property type="entry name" value="PAC"/>
    <property type="match status" value="2"/>
</dbReference>
<dbReference type="Pfam" id="PF13426">
    <property type="entry name" value="PAS_9"/>
    <property type="match status" value="1"/>
</dbReference>
<dbReference type="SUPFAM" id="SSF109604">
    <property type="entry name" value="HD-domain/PDEase-like"/>
    <property type="match status" value="1"/>
</dbReference>
<dbReference type="NCBIfam" id="TIGR00254">
    <property type="entry name" value="GGDEF"/>
    <property type="match status" value="1"/>
</dbReference>
<dbReference type="InterPro" id="IPR037522">
    <property type="entry name" value="HD_GYP_dom"/>
</dbReference>
<dbReference type="InterPro" id="IPR000700">
    <property type="entry name" value="PAS-assoc_C"/>
</dbReference>
<dbReference type="CDD" id="cd00130">
    <property type="entry name" value="PAS"/>
    <property type="match status" value="2"/>
</dbReference>
<dbReference type="SMART" id="SM00091">
    <property type="entry name" value="PAS"/>
    <property type="match status" value="3"/>
</dbReference>
<gene>
    <name evidence="5" type="ORF">JOC47_001696</name>
</gene>
<dbReference type="SMART" id="SM00267">
    <property type="entry name" value="GGDEF"/>
    <property type="match status" value="1"/>
</dbReference>
<feature type="domain" description="PAS" evidence="1">
    <location>
        <begin position="12"/>
        <end position="85"/>
    </location>
</feature>
<dbReference type="PANTHER" id="PTHR44757:SF2">
    <property type="entry name" value="BIOFILM ARCHITECTURE MAINTENANCE PROTEIN MBAA"/>
    <property type="match status" value="1"/>
</dbReference>
<dbReference type="EMBL" id="JAFBDQ010000007">
    <property type="protein sequence ID" value="MBM7556845.1"/>
    <property type="molecule type" value="Genomic_DNA"/>
</dbReference>
<dbReference type="SUPFAM" id="SSF55073">
    <property type="entry name" value="Nucleotide cyclase"/>
    <property type="match status" value="1"/>
</dbReference>
<dbReference type="PROSITE" id="PS51832">
    <property type="entry name" value="HD_GYP"/>
    <property type="match status" value="1"/>
</dbReference>
<sequence>MSNLNEQKLKKEKEELKTTLNSIGDAVISTDIEGNIVRMNPVAELLTGWKSGDAIGKPIQKVFNIINAKTRKKVENPVNKVLEEKKVIRLDNHTVLIAKDGSEYKIDDSAAPIINEEEKIIGVVLVFRDVTEKYKQQNSLRKNKDLYQKLFSNINSGVVIYEVIENGEDFIFKNINKASEKIEQIDKDEVIGKSVKQVFPGIIDFGLFDVLQRVWRTGKAENHPISHYEDERITGWRENYVCKLTSKEIVVIYNDITKRKKRENQIESQKQRLKNIIDGANVGTWEWNVQTGETIFNEKWAEMIGYTLEEISPTTIETWKKFTHPNDLEKAKKMLDKHFKGELDQYRMEIRMKHKNGDWVWVEDKGKVISWTKDNKPELVYGTHLNINKRKKAEKQLKYKTFHDELTGLYNRAYFKEEITRYDNKRQLPLSIIIGDINGLKITNDTFGHNKGDKLLKNVAQILENSCRQEDLVARIGGDEFVILLPQTSKEESQEIYTRIKNACQKAEKDPIKPSIALGSATKKEANEDFEKISEKAENSMYQNKIHESTKVHNIILDSLKKMLKEKSNETLEHRQRLEILAVALGKKLDLSPHKLNTLILLADLHDIGKITISKEILKKPGALTDKEWDKIKEHPTKGYEIANSSSKLNNIAEGILCHHEHWDGNGYPHEIAGENIPLSARIISIVDAYDIMTSGRPYKEAISKKEALKELKNCAGSQFDPKLVEIFIDIIKNKL</sequence>
<dbReference type="Gene3D" id="3.30.70.270">
    <property type="match status" value="1"/>
</dbReference>
<evidence type="ECO:0000259" key="1">
    <source>
        <dbReference type="PROSITE" id="PS50112"/>
    </source>
</evidence>
<evidence type="ECO:0000313" key="5">
    <source>
        <dbReference type="EMBL" id="MBM7556845.1"/>
    </source>
</evidence>
<dbReference type="PROSITE" id="PS50887">
    <property type="entry name" value="GGDEF"/>
    <property type="match status" value="1"/>
</dbReference>
<dbReference type="InterPro" id="IPR013655">
    <property type="entry name" value="PAS_fold_3"/>
</dbReference>
<dbReference type="NCBIfam" id="TIGR00229">
    <property type="entry name" value="sensory_box"/>
    <property type="match status" value="2"/>
</dbReference>
<evidence type="ECO:0000259" key="2">
    <source>
        <dbReference type="PROSITE" id="PS50113"/>
    </source>
</evidence>
<dbReference type="InterPro" id="IPR052155">
    <property type="entry name" value="Biofilm_reg_signaling"/>
</dbReference>
<dbReference type="InterPro" id="IPR000160">
    <property type="entry name" value="GGDEF_dom"/>
</dbReference>
<dbReference type="Pfam" id="PF00989">
    <property type="entry name" value="PAS"/>
    <property type="match status" value="1"/>
</dbReference>
<dbReference type="Proteomes" id="UP000774000">
    <property type="component" value="Unassembled WGS sequence"/>
</dbReference>
<dbReference type="SMART" id="SM00086">
    <property type="entry name" value="PAC"/>
    <property type="match status" value="2"/>
</dbReference>
<dbReference type="CDD" id="cd01949">
    <property type="entry name" value="GGDEF"/>
    <property type="match status" value="1"/>
</dbReference>
<organism evidence="5 6">
    <name type="scientific">Halanaerobacter jeridensis</name>
    <dbReference type="NCBI Taxonomy" id="706427"/>
    <lineage>
        <taxon>Bacteria</taxon>
        <taxon>Bacillati</taxon>
        <taxon>Bacillota</taxon>
        <taxon>Clostridia</taxon>
        <taxon>Halanaerobiales</taxon>
        <taxon>Halobacteroidaceae</taxon>
        <taxon>Halanaerobacter</taxon>
    </lineage>
</organism>
<keyword evidence="6" id="KW-1185">Reference proteome</keyword>
<dbReference type="InterPro" id="IPR035965">
    <property type="entry name" value="PAS-like_dom_sf"/>
</dbReference>
<dbReference type="InterPro" id="IPR000014">
    <property type="entry name" value="PAS"/>
</dbReference>
<feature type="domain" description="PAC" evidence="2">
    <location>
        <begin position="90"/>
        <end position="142"/>
    </location>
</feature>
<feature type="domain" description="HD-GYP" evidence="4">
    <location>
        <begin position="549"/>
        <end position="736"/>
    </location>
</feature>
<dbReference type="GO" id="GO:0006355">
    <property type="term" value="P:regulation of DNA-templated transcription"/>
    <property type="evidence" value="ECO:0007669"/>
    <property type="project" value="InterPro"/>
</dbReference>
<proteinExistence type="predicted"/>
<dbReference type="Gene3D" id="3.30.450.20">
    <property type="entry name" value="PAS domain"/>
    <property type="match status" value="3"/>
</dbReference>
<evidence type="ECO:0000259" key="4">
    <source>
        <dbReference type="PROSITE" id="PS51832"/>
    </source>
</evidence>
<dbReference type="InterPro" id="IPR003607">
    <property type="entry name" value="HD/PDEase_dom"/>
</dbReference>
<dbReference type="Pfam" id="PF00990">
    <property type="entry name" value="GGDEF"/>
    <property type="match status" value="1"/>
</dbReference>
<dbReference type="InterPro" id="IPR029787">
    <property type="entry name" value="Nucleotide_cyclase"/>
</dbReference>
<feature type="domain" description="PAC" evidence="2">
    <location>
        <begin position="346"/>
        <end position="399"/>
    </location>
</feature>
<accession>A0A938XX03</accession>
<evidence type="ECO:0000259" key="3">
    <source>
        <dbReference type="PROSITE" id="PS50887"/>
    </source>
</evidence>
<dbReference type="RefSeq" id="WP_204701619.1">
    <property type="nucleotide sequence ID" value="NZ_JAFBDQ010000007.1"/>
</dbReference>
<dbReference type="Gene3D" id="1.10.3210.10">
    <property type="entry name" value="Hypothetical protein af1432"/>
    <property type="match status" value="1"/>
</dbReference>